<dbReference type="InterPro" id="IPR039421">
    <property type="entry name" value="Type_1_exporter"/>
</dbReference>
<dbReference type="EMBL" id="BSFF01000002">
    <property type="protein sequence ID" value="GLK55089.1"/>
    <property type="molecule type" value="Genomic_DNA"/>
</dbReference>
<keyword evidence="3" id="KW-0813">Transport</keyword>
<keyword evidence="5" id="KW-0547">Nucleotide-binding</keyword>
<dbReference type="SUPFAM" id="SSF52540">
    <property type="entry name" value="P-loop containing nucleoside triphosphate hydrolases"/>
    <property type="match status" value="1"/>
</dbReference>
<dbReference type="GO" id="GO:0140359">
    <property type="term" value="F:ABC-type transporter activity"/>
    <property type="evidence" value="ECO:0007669"/>
    <property type="project" value="InterPro"/>
</dbReference>
<dbReference type="GO" id="GO:0005524">
    <property type="term" value="F:ATP binding"/>
    <property type="evidence" value="ECO:0007669"/>
    <property type="project" value="UniProtKB-KW"/>
</dbReference>
<evidence type="ECO:0000259" key="11">
    <source>
        <dbReference type="PROSITE" id="PS50929"/>
    </source>
</evidence>
<evidence type="ECO:0000256" key="1">
    <source>
        <dbReference type="ARBA" id="ARBA00004651"/>
    </source>
</evidence>
<evidence type="ECO:0000259" key="10">
    <source>
        <dbReference type="PROSITE" id="PS50893"/>
    </source>
</evidence>
<dbReference type="EMBL" id="JAFBCY010000001">
    <property type="protein sequence ID" value="MBM7849800.1"/>
    <property type="molecule type" value="Genomic_DNA"/>
</dbReference>
<evidence type="ECO:0000313" key="14">
    <source>
        <dbReference type="Proteomes" id="UP000758856"/>
    </source>
</evidence>
<dbReference type="InterPro" id="IPR003593">
    <property type="entry name" value="AAA+_ATPase"/>
</dbReference>
<sequence>MSEASTSFRPDTQEERSAIAASLQSPSAFFWRYAKRWPGHFIALGLVVTVGACMMVATQYGMKLLVDAMAAPPPASPALWWALAFFVATTALEGALWRVSGWLGCRTTVGVGVDIRLDLLDHVAGHPMRYFQDQRAGALGHRITSTAGDFGVLTNNMTWNVMPPIVSFLGAVVIFFTINLGMAIALSAFAVIVTIGLVLFGRRGRPLHRHYAEQAGLVGGELIDVLTNIWSVKAFAASARERRRLRHIFDGEATAQRRSWMFTEKARVMHDVLLWAMAGSMMLWAVSLWSRGSVTTGDVVVVSTLVFRILHGSRDLAMALVDMERHVSYIAETLKVIGTPHEVVDLEDARPFQKRGGSIAFEKVSFGYGGSHAVLRDFDFTVPAGQKVGIVGPSGAGKSTLIHLVQRLHDVEAGRVLIDGQSAAEITQESLRYAIAVVPQEISLFHRSVMENIRFARPEATDDEVREAAAAAHCGFIDDLDDGFDTLVGERGAKLSGGQRQRIGIARAILKNAPIVVLDEATSALDTESEIEVQTALTRLTRDRTVLAVAHRLSTLADFDRIVVLVEGRVVEEGPIGDLLAANGVFARMWRLQSRGLSVDEALDKAG</sequence>
<keyword evidence="7 9" id="KW-1133">Transmembrane helix</keyword>
<accession>A0A9W6ITI4</accession>
<keyword evidence="4 9" id="KW-0812">Transmembrane</keyword>
<name>A0A9W6ITI4_9HYPH</name>
<keyword evidence="8 9" id="KW-0472">Membrane</keyword>
<dbReference type="Gene3D" id="1.20.1560.10">
    <property type="entry name" value="ABC transporter type 1, transmembrane domain"/>
    <property type="match status" value="1"/>
</dbReference>
<dbReference type="PANTHER" id="PTHR24221">
    <property type="entry name" value="ATP-BINDING CASSETTE SUB-FAMILY B"/>
    <property type="match status" value="1"/>
</dbReference>
<evidence type="ECO:0000256" key="8">
    <source>
        <dbReference type="ARBA" id="ARBA00023136"/>
    </source>
</evidence>
<dbReference type="RefSeq" id="WP_204948286.1">
    <property type="nucleotide sequence ID" value="NZ_BSFF01000002.1"/>
</dbReference>
<evidence type="ECO:0000256" key="3">
    <source>
        <dbReference type="ARBA" id="ARBA00022448"/>
    </source>
</evidence>
<dbReference type="InterPro" id="IPR027417">
    <property type="entry name" value="P-loop_NTPase"/>
</dbReference>
<evidence type="ECO:0000256" key="5">
    <source>
        <dbReference type="ARBA" id="ARBA00022741"/>
    </source>
</evidence>
<dbReference type="InterPro" id="IPR003439">
    <property type="entry name" value="ABC_transporter-like_ATP-bd"/>
</dbReference>
<protein>
    <submittedName>
        <fullName evidence="12">ABC transporter ATP-binding protein</fullName>
    </submittedName>
    <submittedName>
        <fullName evidence="13">ATP-binding cassette subfamily B protein</fullName>
    </submittedName>
</protein>
<feature type="domain" description="ABC transporter" evidence="10">
    <location>
        <begin position="359"/>
        <end position="592"/>
    </location>
</feature>
<dbReference type="PROSITE" id="PS00211">
    <property type="entry name" value="ABC_TRANSPORTER_1"/>
    <property type="match status" value="1"/>
</dbReference>
<dbReference type="Gene3D" id="3.40.50.300">
    <property type="entry name" value="P-loop containing nucleotide triphosphate hydrolases"/>
    <property type="match status" value="1"/>
</dbReference>
<dbReference type="Proteomes" id="UP001143400">
    <property type="component" value="Unassembled WGS sequence"/>
</dbReference>
<evidence type="ECO:0000256" key="9">
    <source>
        <dbReference type="SAM" id="Phobius"/>
    </source>
</evidence>
<feature type="domain" description="ABC transmembrane type-1" evidence="11">
    <location>
        <begin position="42"/>
        <end position="325"/>
    </location>
</feature>
<evidence type="ECO:0000313" key="13">
    <source>
        <dbReference type="EMBL" id="MBM7849800.1"/>
    </source>
</evidence>
<comment type="subcellular location">
    <subcellularLocation>
        <location evidence="1">Cell membrane</location>
        <topology evidence="1">Multi-pass membrane protein</topology>
    </subcellularLocation>
</comment>
<proteinExistence type="inferred from homology"/>
<dbReference type="AlphaFoldDB" id="A0A9W6ITI4"/>
<dbReference type="PANTHER" id="PTHR24221:SF632">
    <property type="entry name" value="ATP-DEPENDENT LIPID A-CORE FLIPPASE"/>
    <property type="match status" value="1"/>
</dbReference>
<evidence type="ECO:0000256" key="4">
    <source>
        <dbReference type="ARBA" id="ARBA00022692"/>
    </source>
</evidence>
<evidence type="ECO:0000256" key="7">
    <source>
        <dbReference type="ARBA" id="ARBA00022989"/>
    </source>
</evidence>
<feature type="transmembrane region" description="Helical" evidence="9">
    <location>
        <begin position="37"/>
        <end position="57"/>
    </location>
</feature>
<reference evidence="13 14" key="2">
    <citation type="submission" date="2021-01" db="EMBL/GenBank/DDBJ databases">
        <title>Genomic Encyclopedia of Type Strains, Phase IV (KMG-IV): sequencing the most valuable type-strain genomes for metagenomic binning, comparative biology and taxonomic classification.</title>
        <authorList>
            <person name="Goeker M."/>
        </authorList>
    </citation>
    <scope>NUCLEOTIDE SEQUENCE [LARGE SCALE GENOMIC DNA]</scope>
    <source>
        <strain evidence="13 14">DSM 6130</strain>
    </source>
</reference>
<keyword evidence="6 12" id="KW-0067">ATP-binding</keyword>
<keyword evidence="14" id="KW-1185">Reference proteome</keyword>
<dbReference type="GO" id="GO:0005886">
    <property type="term" value="C:plasma membrane"/>
    <property type="evidence" value="ECO:0007669"/>
    <property type="project" value="UniProtKB-SubCell"/>
</dbReference>
<dbReference type="PROSITE" id="PS50893">
    <property type="entry name" value="ABC_TRANSPORTER_2"/>
    <property type="match status" value="1"/>
</dbReference>
<dbReference type="SMART" id="SM00382">
    <property type="entry name" value="AAA"/>
    <property type="match status" value="1"/>
</dbReference>
<comment type="caution">
    <text evidence="12">The sequence shown here is derived from an EMBL/GenBank/DDBJ whole genome shotgun (WGS) entry which is preliminary data.</text>
</comment>
<reference evidence="12" key="1">
    <citation type="journal article" date="2014" name="Int. J. Syst. Evol. Microbiol.">
        <title>Complete genome sequence of Corynebacterium casei LMG S-19264T (=DSM 44701T), isolated from a smear-ripened cheese.</title>
        <authorList>
            <consortium name="US DOE Joint Genome Institute (JGI-PGF)"/>
            <person name="Walter F."/>
            <person name="Albersmeier A."/>
            <person name="Kalinowski J."/>
            <person name="Ruckert C."/>
        </authorList>
    </citation>
    <scope>NUCLEOTIDE SEQUENCE</scope>
    <source>
        <strain evidence="12">VKM B-1606</strain>
    </source>
</reference>
<evidence type="ECO:0000313" key="12">
    <source>
        <dbReference type="EMBL" id="GLK55089.1"/>
    </source>
</evidence>
<dbReference type="GO" id="GO:0016887">
    <property type="term" value="F:ATP hydrolysis activity"/>
    <property type="evidence" value="ECO:0007669"/>
    <property type="project" value="InterPro"/>
</dbReference>
<feature type="transmembrane region" description="Helical" evidence="9">
    <location>
        <begin position="268"/>
        <end position="286"/>
    </location>
</feature>
<comment type="similarity">
    <text evidence="2">Belongs to the ABC transporter superfamily.</text>
</comment>
<organism evidence="12 15">
    <name type="scientific">Methylopila capsulata</name>
    <dbReference type="NCBI Taxonomy" id="61654"/>
    <lineage>
        <taxon>Bacteria</taxon>
        <taxon>Pseudomonadati</taxon>
        <taxon>Pseudomonadota</taxon>
        <taxon>Alphaproteobacteria</taxon>
        <taxon>Hyphomicrobiales</taxon>
        <taxon>Methylopilaceae</taxon>
        <taxon>Methylopila</taxon>
    </lineage>
</organism>
<dbReference type="Proteomes" id="UP000758856">
    <property type="component" value="Unassembled WGS sequence"/>
</dbReference>
<dbReference type="GO" id="GO:0034040">
    <property type="term" value="F:ATPase-coupled lipid transmembrane transporter activity"/>
    <property type="evidence" value="ECO:0007669"/>
    <property type="project" value="TreeGrafter"/>
</dbReference>
<dbReference type="FunFam" id="3.40.50.300:FF:000287">
    <property type="entry name" value="Multidrug ABC transporter ATP-binding protein"/>
    <property type="match status" value="1"/>
</dbReference>
<evidence type="ECO:0000256" key="2">
    <source>
        <dbReference type="ARBA" id="ARBA00005417"/>
    </source>
</evidence>
<dbReference type="PROSITE" id="PS50929">
    <property type="entry name" value="ABC_TM1F"/>
    <property type="match status" value="1"/>
</dbReference>
<dbReference type="Pfam" id="PF00664">
    <property type="entry name" value="ABC_membrane"/>
    <property type="match status" value="1"/>
</dbReference>
<evidence type="ECO:0000256" key="6">
    <source>
        <dbReference type="ARBA" id="ARBA00022840"/>
    </source>
</evidence>
<feature type="transmembrane region" description="Helical" evidence="9">
    <location>
        <begin position="78"/>
        <end position="97"/>
    </location>
</feature>
<dbReference type="InterPro" id="IPR011527">
    <property type="entry name" value="ABC1_TM_dom"/>
</dbReference>
<dbReference type="InterPro" id="IPR036640">
    <property type="entry name" value="ABC1_TM_sf"/>
</dbReference>
<feature type="transmembrane region" description="Helical" evidence="9">
    <location>
        <begin position="167"/>
        <end position="200"/>
    </location>
</feature>
<dbReference type="SUPFAM" id="SSF90123">
    <property type="entry name" value="ABC transporter transmembrane region"/>
    <property type="match status" value="1"/>
</dbReference>
<gene>
    <name evidence="12" type="primary">msbA</name>
    <name evidence="12" type="ORF">GCM10008170_11080</name>
    <name evidence="13" type="ORF">JOD31_000012</name>
</gene>
<dbReference type="CDD" id="cd07346">
    <property type="entry name" value="ABC_6TM_exporters"/>
    <property type="match status" value="1"/>
</dbReference>
<dbReference type="Pfam" id="PF00005">
    <property type="entry name" value="ABC_tran"/>
    <property type="match status" value="1"/>
</dbReference>
<reference evidence="12" key="3">
    <citation type="submission" date="2023-01" db="EMBL/GenBank/DDBJ databases">
        <authorList>
            <person name="Sun Q."/>
            <person name="Evtushenko L."/>
        </authorList>
    </citation>
    <scope>NUCLEOTIDE SEQUENCE</scope>
    <source>
        <strain evidence="12">VKM B-1606</strain>
    </source>
</reference>
<dbReference type="InterPro" id="IPR017871">
    <property type="entry name" value="ABC_transporter-like_CS"/>
</dbReference>
<evidence type="ECO:0000313" key="15">
    <source>
        <dbReference type="Proteomes" id="UP001143400"/>
    </source>
</evidence>